<dbReference type="AlphaFoldDB" id="A0A8I0PG19"/>
<gene>
    <name evidence="7" type="ORF">H4687_007764</name>
</gene>
<dbReference type="SUPFAM" id="SSF52518">
    <property type="entry name" value="Thiamin diphosphate-binding fold (THDP-binding)"/>
    <property type="match status" value="2"/>
</dbReference>
<dbReference type="GeneID" id="86832241"/>
<dbReference type="InterPro" id="IPR045229">
    <property type="entry name" value="TPP_enz"/>
</dbReference>
<keyword evidence="8" id="KW-1185">Reference proteome</keyword>
<name>A0A8I0PG19_9ACTN</name>
<evidence type="ECO:0000256" key="1">
    <source>
        <dbReference type="ARBA" id="ARBA00007812"/>
    </source>
</evidence>
<evidence type="ECO:0000259" key="4">
    <source>
        <dbReference type="Pfam" id="PF00205"/>
    </source>
</evidence>
<reference evidence="7 8" key="1">
    <citation type="submission" date="2020-10" db="EMBL/GenBank/DDBJ databases">
        <title>Sequencing the genomes of 1000 actinobacteria strains.</title>
        <authorList>
            <person name="Klenk H.-P."/>
        </authorList>
    </citation>
    <scope>NUCLEOTIDE SEQUENCE [LARGE SCALE GENOMIC DNA]</scope>
    <source>
        <strain evidence="7 8">DSM 41803</strain>
    </source>
</reference>
<dbReference type="OrthoDB" id="2443624at2"/>
<dbReference type="Gene3D" id="3.40.50.970">
    <property type="match status" value="2"/>
</dbReference>
<organism evidence="7 8">
    <name type="scientific">Streptomyces stelliscabiei</name>
    <dbReference type="NCBI Taxonomy" id="146820"/>
    <lineage>
        <taxon>Bacteria</taxon>
        <taxon>Bacillati</taxon>
        <taxon>Actinomycetota</taxon>
        <taxon>Actinomycetes</taxon>
        <taxon>Kitasatosporales</taxon>
        <taxon>Streptomycetaceae</taxon>
        <taxon>Streptomyces</taxon>
    </lineage>
</organism>
<dbReference type="GO" id="GO:0050695">
    <property type="term" value="F:benzoylformate decarboxylase activity"/>
    <property type="evidence" value="ECO:0007669"/>
    <property type="project" value="UniProtKB-EC"/>
</dbReference>
<dbReference type="Gene3D" id="3.40.50.1220">
    <property type="entry name" value="TPP-binding domain"/>
    <property type="match status" value="1"/>
</dbReference>
<evidence type="ECO:0000256" key="2">
    <source>
        <dbReference type="ARBA" id="ARBA00023052"/>
    </source>
</evidence>
<dbReference type="SUPFAM" id="SSF52467">
    <property type="entry name" value="DHS-like NAD/FAD-binding domain"/>
    <property type="match status" value="1"/>
</dbReference>
<comment type="similarity">
    <text evidence="1 3">Belongs to the TPP enzyme family.</text>
</comment>
<dbReference type="CDD" id="cd02002">
    <property type="entry name" value="TPP_BFDC"/>
    <property type="match status" value="1"/>
</dbReference>
<dbReference type="InterPro" id="IPR000399">
    <property type="entry name" value="TPP-bd_CS"/>
</dbReference>
<feature type="domain" description="Thiamine pyrophosphate enzyme central" evidence="4">
    <location>
        <begin position="190"/>
        <end position="324"/>
    </location>
</feature>
<dbReference type="InterPro" id="IPR011766">
    <property type="entry name" value="TPP_enzyme_TPP-bd"/>
</dbReference>
<dbReference type="GeneID" id="24310435"/>
<feature type="domain" description="Thiamine pyrophosphate enzyme TPP-binding" evidence="5">
    <location>
        <begin position="386"/>
        <end position="514"/>
    </location>
</feature>
<dbReference type="EMBL" id="JADBGF010000001">
    <property type="protein sequence ID" value="MBE1601635.1"/>
    <property type="molecule type" value="Genomic_DNA"/>
</dbReference>
<dbReference type="InterPro" id="IPR029035">
    <property type="entry name" value="DHS-like_NAD/FAD-binding_dom"/>
</dbReference>
<dbReference type="Proteomes" id="UP000629287">
    <property type="component" value="Unassembled WGS sequence"/>
</dbReference>
<protein>
    <submittedName>
        <fullName evidence="7">Benzoylformate decarboxylase</fullName>
        <ecNumber evidence="7">4.1.1.7</ecNumber>
    </submittedName>
</protein>
<dbReference type="InterPro" id="IPR012000">
    <property type="entry name" value="Thiamin_PyroP_enz_cen_dom"/>
</dbReference>
<dbReference type="GO" id="GO:0000287">
    <property type="term" value="F:magnesium ion binding"/>
    <property type="evidence" value="ECO:0007669"/>
    <property type="project" value="InterPro"/>
</dbReference>
<dbReference type="GO" id="GO:0050660">
    <property type="term" value="F:flavin adenine dinucleotide binding"/>
    <property type="evidence" value="ECO:0007669"/>
    <property type="project" value="TreeGrafter"/>
</dbReference>
<evidence type="ECO:0000259" key="5">
    <source>
        <dbReference type="Pfam" id="PF02775"/>
    </source>
</evidence>
<keyword evidence="2 3" id="KW-0786">Thiamine pyrophosphate</keyword>
<dbReference type="CDD" id="cd07035">
    <property type="entry name" value="TPP_PYR_POX_like"/>
    <property type="match status" value="1"/>
</dbReference>
<dbReference type="Pfam" id="PF00205">
    <property type="entry name" value="TPP_enzyme_M"/>
    <property type="match status" value="1"/>
</dbReference>
<dbReference type="GO" id="GO:0030976">
    <property type="term" value="F:thiamine pyrophosphate binding"/>
    <property type="evidence" value="ECO:0007669"/>
    <property type="project" value="InterPro"/>
</dbReference>
<dbReference type="EC" id="4.1.1.7" evidence="7"/>
<dbReference type="PROSITE" id="PS00187">
    <property type="entry name" value="TPP_ENZYMES"/>
    <property type="match status" value="1"/>
</dbReference>
<evidence type="ECO:0000256" key="3">
    <source>
        <dbReference type="RuleBase" id="RU362132"/>
    </source>
</evidence>
<dbReference type="RefSeq" id="WP_037724143.1">
    <property type="nucleotide sequence ID" value="NZ_JADBGF010000001.1"/>
</dbReference>
<dbReference type="Pfam" id="PF02775">
    <property type="entry name" value="TPP_enzyme_C"/>
    <property type="match status" value="1"/>
</dbReference>
<accession>A0A8I0PG19</accession>
<evidence type="ECO:0000313" key="7">
    <source>
        <dbReference type="EMBL" id="MBE1601635.1"/>
    </source>
</evidence>
<dbReference type="PANTHER" id="PTHR18968">
    <property type="entry name" value="THIAMINE PYROPHOSPHATE ENZYMES"/>
    <property type="match status" value="1"/>
</dbReference>
<feature type="domain" description="Thiamine pyrophosphate enzyme N-terminal TPP-binding" evidence="6">
    <location>
        <begin position="5"/>
        <end position="106"/>
    </location>
</feature>
<dbReference type="PANTHER" id="PTHR18968:SF133">
    <property type="entry name" value="BENZOYLFORMATE DECARBOXYLASE"/>
    <property type="match status" value="1"/>
</dbReference>
<proteinExistence type="inferred from homology"/>
<comment type="caution">
    <text evidence="7">The sequence shown here is derived from an EMBL/GenBank/DDBJ whole genome shotgun (WGS) entry which is preliminary data.</text>
</comment>
<evidence type="ECO:0000313" key="8">
    <source>
        <dbReference type="Proteomes" id="UP000629287"/>
    </source>
</evidence>
<dbReference type="Pfam" id="PF02776">
    <property type="entry name" value="TPP_enzyme_N"/>
    <property type="match status" value="1"/>
</dbReference>
<dbReference type="InterPro" id="IPR012001">
    <property type="entry name" value="Thiamin_PyroP_enz_TPP-bd_dom"/>
</dbReference>
<dbReference type="InterPro" id="IPR029061">
    <property type="entry name" value="THDP-binding"/>
</dbReference>
<evidence type="ECO:0000259" key="6">
    <source>
        <dbReference type="Pfam" id="PF02776"/>
    </source>
</evidence>
<dbReference type="GO" id="GO:0003984">
    <property type="term" value="F:acetolactate synthase activity"/>
    <property type="evidence" value="ECO:0007669"/>
    <property type="project" value="TreeGrafter"/>
</dbReference>
<keyword evidence="7" id="KW-0456">Lyase</keyword>
<sequence>MTFSVRDTTLDVLRDLGSTTVFGNPGSTEIPFLTDLPADFRYVLGLHEGAIAGIATGYAMGTGKPALLNLHTSAGLGNAVGALSNAHAARVPLVVLVGQQDRRHIAGGPFLSASGLENLLGDYAVWSTTPARPQDLPAAVARAHHEAAAGAGPAVVVAPLSDWSEPADPLATGAPRTVVLGRTVTPDQLEPLVALLEESVNPVAVIGSGAAIDGAWDEVVTLVERLGCPVWQEPFASRQGFPHDHPAYRGDLPWQRGAVRSALDGHDAILAIGASMLRGYLYDEAVPTYAAGTRLAVLTSVPEEAHRSGCDVAVLGDLASTCSTLASVLRARTPGPWRSRPAAVVNGSAELTPAAAFATLAEHLDKDAILVEESPSTRLELVEAIPATTPLSFVSNGSGWLGFGLAGAIGLRMALPDRPVVAVLGDGSAAYTVQALWTAAHYGIGALAVVVRNRRYAVMDRLAANAGGKGPWGGFPELDATALAAGFGCEAYSVSTRKELDALLKEILPGLRTRTSPLVLQLDVAG</sequence>